<proteinExistence type="predicted"/>
<dbReference type="InterPro" id="IPR051857">
    <property type="entry name" value="Asn_synthetase_domain"/>
</dbReference>
<sequence length="678" mass="75558">MDEEIPSIDLTPMDYNPIKEIQRKQNHNEAEKKRVRNINKCVDDLKEILDKANIPHKSDKVSTLESAVTYMRDLIKERDRLNTHLGYVSNLLADGIGGEDEVLSDEDDNHFLQGEVNHASLGATGITVDSADKPCVMYPMNAQGDAPTAGDFPCDSTEVNKRAVKEMSRSVRRNGIDYKGIWMNNSMPCLIVQINSGKLLKGNSFFMKLFQFESMEQLNQLSFFDIISPSDLSLFWSEYSQLVNAQHQMMRSFVCPIKNPATSIEIPCLVTMGSIMDYDGHVFQVAATFTPLQRVDSGAGATPTAGLMPGNGQRPIKTEPVPNVHISKFMWGVCLQSFVWTREQDLKEVNEIAKSIRNRGPDSFEQLALENESIHFLGSVLHMQGSAICKQPLIHPDGDVFLWNGEVYDGIEILPGESDTEAVFRLLNNEGDIYSILKRIKGPWAFIYYRKTEHKIYFGRDAAGRRSLLLRICDLGDSIVIASCLPRDTRPLPPPHPAVTFSPAARKAIYENELNPTCFATMDIAPLGIYSIDFSSSSLFVDLLPFNLPLSTLHVDTNCSPPQRLSAAETLLSLLEQSIRRRVSTIASLPATRAVCVMFSGGIDCSILVCVLCRVLQSLHISCVIELANISFGSKVEAIESQSLRQLRELYPDRYTARGSSVRIRYSAVVCGYSTIIP</sequence>
<keyword evidence="7" id="KW-1185">Reference proteome</keyword>
<evidence type="ECO:0000313" key="6">
    <source>
        <dbReference type="EMBL" id="CBK19558.2"/>
    </source>
</evidence>
<keyword evidence="3" id="KW-0315">Glutamine amidotransferase</keyword>
<name>D8LUR9_BLAHO</name>
<evidence type="ECO:0000259" key="4">
    <source>
        <dbReference type="PROSITE" id="PS50888"/>
    </source>
</evidence>
<protein>
    <recommendedName>
        <fullName evidence="8">BHLH domain-containing protein</fullName>
    </recommendedName>
</protein>
<organism evidence="6">
    <name type="scientific">Blastocystis hominis</name>
    <dbReference type="NCBI Taxonomy" id="12968"/>
    <lineage>
        <taxon>Eukaryota</taxon>
        <taxon>Sar</taxon>
        <taxon>Stramenopiles</taxon>
        <taxon>Bigyra</taxon>
        <taxon>Opalozoa</taxon>
        <taxon>Opalinata</taxon>
        <taxon>Blastocystidae</taxon>
        <taxon>Blastocystis</taxon>
    </lineage>
</organism>
<dbReference type="GO" id="GO:0046983">
    <property type="term" value="F:protein dimerization activity"/>
    <property type="evidence" value="ECO:0007669"/>
    <property type="project" value="InterPro"/>
</dbReference>
<reference evidence="6" key="1">
    <citation type="submission" date="2010-02" db="EMBL/GenBank/DDBJ databases">
        <title>Sequencing and annotation of the Blastocystis hominis genome.</title>
        <authorList>
            <person name="Wincker P."/>
        </authorList>
    </citation>
    <scope>NUCLEOTIDE SEQUENCE</scope>
    <source>
        <strain evidence="6">Singapore isolate B</strain>
    </source>
</reference>
<dbReference type="GO" id="GO:0006529">
    <property type="term" value="P:asparagine biosynthetic process"/>
    <property type="evidence" value="ECO:0007669"/>
    <property type="project" value="UniProtKB-KW"/>
</dbReference>
<dbReference type="PROSITE" id="PS51278">
    <property type="entry name" value="GATASE_TYPE_2"/>
    <property type="match status" value="1"/>
</dbReference>
<dbReference type="RefSeq" id="XP_012893606.1">
    <property type="nucleotide sequence ID" value="XM_013038152.1"/>
</dbReference>
<evidence type="ECO:0000259" key="5">
    <source>
        <dbReference type="PROSITE" id="PS51278"/>
    </source>
</evidence>
<dbReference type="Gene3D" id="3.60.20.10">
    <property type="entry name" value="Glutamine Phosphoribosylpyrophosphate, subunit 1, domain 1"/>
    <property type="match status" value="1"/>
</dbReference>
<keyword evidence="2" id="KW-0061">Asparagine biosynthesis</keyword>
<dbReference type="SUPFAM" id="SSF47459">
    <property type="entry name" value="HLH, helix-loop-helix DNA-binding domain"/>
    <property type="match status" value="1"/>
</dbReference>
<dbReference type="Proteomes" id="UP000008312">
    <property type="component" value="Unassembled WGS sequence"/>
</dbReference>
<dbReference type="InterPro" id="IPR014729">
    <property type="entry name" value="Rossmann-like_a/b/a_fold"/>
</dbReference>
<evidence type="ECO:0000313" key="7">
    <source>
        <dbReference type="Proteomes" id="UP000008312"/>
    </source>
</evidence>
<dbReference type="InterPro" id="IPR036638">
    <property type="entry name" value="HLH_DNA-bd_sf"/>
</dbReference>
<dbReference type="SUPFAM" id="SSF56235">
    <property type="entry name" value="N-terminal nucleophile aminohydrolases (Ntn hydrolases)"/>
    <property type="match status" value="1"/>
</dbReference>
<dbReference type="SUPFAM" id="SSF52402">
    <property type="entry name" value="Adenine nucleotide alpha hydrolases-like"/>
    <property type="match status" value="1"/>
</dbReference>
<dbReference type="PANTHER" id="PTHR45937:SF1">
    <property type="entry name" value="ASPARAGINE SYNTHETASE DOMAIN-CONTAINING PROTEIN 1"/>
    <property type="match status" value="1"/>
</dbReference>
<dbReference type="PROSITE" id="PS50888">
    <property type="entry name" value="BHLH"/>
    <property type="match status" value="1"/>
</dbReference>
<gene>
    <name evidence="6" type="ORF">GSBLH_T00000023001</name>
</gene>
<evidence type="ECO:0000256" key="3">
    <source>
        <dbReference type="ARBA" id="ARBA00022962"/>
    </source>
</evidence>
<dbReference type="Gene3D" id="4.10.280.10">
    <property type="entry name" value="Helix-loop-helix DNA-binding domain"/>
    <property type="match status" value="1"/>
</dbReference>
<dbReference type="InParanoid" id="D8LUR9"/>
<dbReference type="InterPro" id="IPR029055">
    <property type="entry name" value="Ntn_hydrolases_N"/>
</dbReference>
<dbReference type="Gene3D" id="3.40.50.620">
    <property type="entry name" value="HUPs"/>
    <property type="match status" value="1"/>
</dbReference>
<evidence type="ECO:0000256" key="2">
    <source>
        <dbReference type="ARBA" id="ARBA00022888"/>
    </source>
</evidence>
<evidence type="ECO:0000256" key="1">
    <source>
        <dbReference type="ARBA" id="ARBA00022605"/>
    </source>
</evidence>
<dbReference type="InterPro" id="IPR011598">
    <property type="entry name" value="bHLH_dom"/>
</dbReference>
<keyword evidence="1" id="KW-0028">Amino-acid biosynthesis</keyword>
<evidence type="ECO:0008006" key="8">
    <source>
        <dbReference type="Google" id="ProtNLM"/>
    </source>
</evidence>
<dbReference type="PANTHER" id="PTHR45937">
    <property type="entry name" value="ASPARAGINE SYNTHETASE DOMAIN-CONTAINING PROTEIN 1"/>
    <property type="match status" value="1"/>
</dbReference>
<dbReference type="AlphaFoldDB" id="D8LUR9"/>
<feature type="domain" description="BHLH" evidence="4">
    <location>
        <begin position="22"/>
        <end position="74"/>
    </location>
</feature>
<dbReference type="Pfam" id="PF00010">
    <property type="entry name" value="HLH"/>
    <property type="match status" value="1"/>
</dbReference>
<dbReference type="EMBL" id="FN668638">
    <property type="protein sequence ID" value="CBK19558.2"/>
    <property type="molecule type" value="Genomic_DNA"/>
</dbReference>
<dbReference type="GeneID" id="24917346"/>
<feature type="domain" description="Glutamine amidotransferase type-2" evidence="5">
    <location>
        <begin position="334"/>
        <end position="661"/>
    </location>
</feature>
<accession>D8LUR9</accession>
<dbReference type="Pfam" id="PF13537">
    <property type="entry name" value="GATase_7"/>
    <property type="match status" value="1"/>
</dbReference>
<dbReference type="SMART" id="SM00353">
    <property type="entry name" value="HLH"/>
    <property type="match status" value="1"/>
</dbReference>
<dbReference type="OrthoDB" id="10252281at2759"/>
<dbReference type="InterPro" id="IPR017932">
    <property type="entry name" value="GATase_2_dom"/>
</dbReference>